<protein>
    <recommendedName>
        <fullName evidence="5">Putative pyruvate, phosphate dikinase regulatory protein</fullName>
        <shortName evidence="5">PPDK regulatory protein</shortName>
        <ecNumber evidence="5">2.7.11.32</ecNumber>
        <ecNumber evidence="5">2.7.4.27</ecNumber>
    </recommendedName>
</protein>
<dbReference type="EMBL" id="SNYW01000008">
    <property type="protein sequence ID" value="TDQ81946.1"/>
    <property type="molecule type" value="Genomic_DNA"/>
</dbReference>
<feature type="binding site" evidence="5">
    <location>
        <begin position="166"/>
        <end position="173"/>
    </location>
    <ligand>
        <name>ADP</name>
        <dbReference type="ChEBI" id="CHEBI:456216"/>
    </ligand>
</feature>
<dbReference type="PANTHER" id="PTHR31756:SF3">
    <property type="entry name" value="PYRUVATE, PHOSPHATE DIKINASE REGULATORY PROTEIN 1, CHLOROPLASTIC"/>
    <property type="match status" value="1"/>
</dbReference>
<dbReference type="AlphaFoldDB" id="A0A4R6WQA8"/>
<evidence type="ECO:0000256" key="1">
    <source>
        <dbReference type="ARBA" id="ARBA00022527"/>
    </source>
</evidence>
<dbReference type="GO" id="GO:0016776">
    <property type="term" value="F:phosphotransferase activity, phosphate group as acceptor"/>
    <property type="evidence" value="ECO:0007669"/>
    <property type="project" value="UniProtKB-UniRule"/>
</dbReference>
<sequence length="293" mass="32414">MAATTSTSDQQNLVPPVAAQLHLHLVSDATGETLNSVTRACLVQFERAHPIEHHWTLIRTTGQMDKVLAGIEAHPGLVLFTVVNDRLREHLLDGCRRLGVKHVSVLDPIMGALTEHFGQAGRGLSGRQHALDAEYFDRIAAMDFALIHDDGQSARTYDEADVILLGVSRSSKTPTCIYLANRGIKAANVPLVPGCPLPPELFLVKKPLIVGLTKDVNQLVQIRRNRLAMIAKDEQSDYIDPQSVRDEVAQARRLCSEHGWPLIDVTRRSIEETAATIIQMLSEHRDKRLAEAK</sequence>
<keyword evidence="3 5" id="KW-0547">Nucleotide-binding</keyword>
<evidence type="ECO:0000256" key="3">
    <source>
        <dbReference type="ARBA" id="ARBA00022741"/>
    </source>
</evidence>
<reference evidence="6 7" key="1">
    <citation type="submission" date="2019-03" db="EMBL/GenBank/DDBJ databases">
        <title>Genomic Encyclopedia of Type Strains, Phase III (KMG-III): the genomes of soil and plant-associated and newly described type strains.</title>
        <authorList>
            <person name="Whitman W."/>
        </authorList>
    </citation>
    <scope>NUCLEOTIDE SEQUENCE [LARGE SCALE GENOMIC DNA]</scope>
    <source>
        <strain evidence="6 7">CGMCC 1.7660</strain>
    </source>
</reference>
<dbReference type="GO" id="GO:0005524">
    <property type="term" value="F:ATP binding"/>
    <property type="evidence" value="ECO:0007669"/>
    <property type="project" value="InterPro"/>
</dbReference>
<dbReference type="InterPro" id="IPR005177">
    <property type="entry name" value="Kinase-pyrophosphorylase"/>
</dbReference>
<comment type="catalytic activity">
    <reaction evidence="5">
        <text>N(tele)-phospho-L-histidyl/O-phospho-L-threonyl-[pyruvate, phosphate dikinase] + phosphate + H(+) = N(tele)-phospho-L-histidyl/L-threonyl-[pyruvate, phosphate dikinase] + diphosphate</text>
        <dbReference type="Rhea" id="RHEA:43696"/>
        <dbReference type="Rhea" id="RHEA-COMP:10650"/>
        <dbReference type="Rhea" id="RHEA-COMP:10651"/>
        <dbReference type="ChEBI" id="CHEBI:15378"/>
        <dbReference type="ChEBI" id="CHEBI:30013"/>
        <dbReference type="ChEBI" id="CHEBI:33019"/>
        <dbReference type="ChEBI" id="CHEBI:43474"/>
        <dbReference type="ChEBI" id="CHEBI:61977"/>
        <dbReference type="ChEBI" id="CHEBI:83586"/>
        <dbReference type="EC" id="2.7.4.27"/>
    </reaction>
</comment>
<keyword evidence="1 5" id="KW-0723">Serine/threonine-protein kinase</keyword>
<evidence type="ECO:0000256" key="4">
    <source>
        <dbReference type="ARBA" id="ARBA00022777"/>
    </source>
</evidence>
<keyword evidence="2 5" id="KW-0808">Transferase</keyword>
<evidence type="ECO:0000313" key="7">
    <source>
        <dbReference type="Proteomes" id="UP000295783"/>
    </source>
</evidence>
<dbReference type="GO" id="GO:0004674">
    <property type="term" value="F:protein serine/threonine kinase activity"/>
    <property type="evidence" value="ECO:0007669"/>
    <property type="project" value="UniProtKB-UniRule"/>
</dbReference>
<dbReference type="InterPro" id="IPR026565">
    <property type="entry name" value="PPDK_reg"/>
</dbReference>
<dbReference type="PANTHER" id="PTHR31756">
    <property type="entry name" value="PYRUVATE, PHOSPHATE DIKINASE REGULATORY PROTEIN 1, CHLOROPLASTIC"/>
    <property type="match status" value="1"/>
</dbReference>
<dbReference type="NCBIfam" id="NF003742">
    <property type="entry name" value="PRK05339.1"/>
    <property type="match status" value="1"/>
</dbReference>
<evidence type="ECO:0000313" key="6">
    <source>
        <dbReference type="EMBL" id="TDQ81946.1"/>
    </source>
</evidence>
<dbReference type="EC" id="2.7.4.27" evidence="5"/>
<dbReference type="EC" id="2.7.11.32" evidence="5"/>
<accession>A0A4R6WQA8</accession>
<dbReference type="RefSeq" id="WP_133613278.1">
    <property type="nucleotide sequence ID" value="NZ_SNYW01000008.1"/>
</dbReference>
<dbReference type="GO" id="GO:0043531">
    <property type="term" value="F:ADP binding"/>
    <property type="evidence" value="ECO:0007669"/>
    <property type="project" value="UniProtKB-UniRule"/>
</dbReference>
<name>A0A4R6WQA8_9PROT</name>
<dbReference type="Proteomes" id="UP000295783">
    <property type="component" value="Unassembled WGS sequence"/>
</dbReference>
<keyword evidence="7" id="KW-1185">Reference proteome</keyword>
<proteinExistence type="inferred from homology"/>
<comment type="catalytic activity">
    <reaction evidence="5">
        <text>N(tele)-phospho-L-histidyl/L-threonyl-[pyruvate, phosphate dikinase] + ADP = N(tele)-phospho-L-histidyl/O-phospho-L-threonyl-[pyruvate, phosphate dikinase] + AMP + H(+)</text>
        <dbReference type="Rhea" id="RHEA:43692"/>
        <dbReference type="Rhea" id="RHEA-COMP:10650"/>
        <dbReference type="Rhea" id="RHEA-COMP:10651"/>
        <dbReference type="ChEBI" id="CHEBI:15378"/>
        <dbReference type="ChEBI" id="CHEBI:30013"/>
        <dbReference type="ChEBI" id="CHEBI:61977"/>
        <dbReference type="ChEBI" id="CHEBI:83586"/>
        <dbReference type="ChEBI" id="CHEBI:456215"/>
        <dbReference type="ChEBI" id="CHEBI:456216"/>
        <dbReference type="EC" id="2.7.11.32"/>
    </reaction>
</comment>
<dbReference type="HAMAP" id="MF_00921">
    <property type="entry name" value="PDRP"/>
    <property type="match status" value="1"/>
</dbReference>
<comment type="function">
    <text evidence="5">Bifunctional serine/threonine kinase and phosphorylase involved in the regulation of the pyruvate, phosphate dikinase (PPDK) by catalyzing its phosphorylation/dephosphorylation.</text>
</comment>
<dbReference type="Pfam" id="PF03618">
    <property type="entry name" value="Kinase-PPPase"/>
    <property type="match status" value="1"/>
</dbReference>
<gene>
    <name evidence="6" type="ORF">A8950_1766</name>
</gene>
<evidence type="ECO:0000256" key="2">
    <source>
        <dbReference type="ARBA" id="ARBA00022679"/>
    </source>
</evidence>
<comment type="similarity">
    <text evidence="5">Belongs to the pyruvate, phosphate/water dikinase regulatory protein family. PDRP subfamily.</text>
</comment>
<comment type="caution">
    <text evidence="6">The sequence shown here is derived from an EMBL/GenBank/DDBJ whole genome shotgun (WGS) entry which is preliminary data.</text>
</comment>
<keyword evidence="4 5" id="KW-0418">Kinase</keyword>
<organism evidence="6 7">
    <name type="scientific">Dongia mobilis</name>
    <dbReference type="NCBI Taxonomy" id="578943"/>
    <lineage>
        <taxon>Bacteria</taxon>
        <taxon>Pseudomonadati</taxon>
        <taxon>Pseudomonadota</taxon>
        <taxon>Alphaproteobacteria</taxon>
        <taxon>Rhodospirillales</taxon>
        <taxon>Dongiaceae</taxon>
        <taxon>Dongia</taxon>
    </lineage>
</organism>
<evidence type="ECO:0000256" key="5">
    <source>
        <dbReference type="HAMAP-Rule" id="MF_00921"/>
    </source>
</evidence>
<dbReference type="OrthoDB" id="9782201at2"/>